<dbReference type="EMBL" id="JBFDAA010000006">
    <property type="protein sequence ID" value="KAL1132021.1"/>
    <property type="molecule type" value="Genomic_DNA"/>
</dbReference>
<evidence type="ECO:0000256" key="1">
    <source>
        <dbReference type="SAM" id="MobiDB-lite"/>
    </source>
</evidence>
<dbReference type="Proteomes" id="UP001558652">
    <property type="component" value="Unassembled WGS sequence"/>
</dbReference>
<reference evidence="2 3" key="1">
    <citation type="submission" date="2024-07" db="EMBL/GenBank/DDBJ databases">
        <title>Chromosome-level genome assembly of the water stick insect Ranatra chinensis (Heteroptera: Nepidae).</title>
        <authorList>
            <person name="Liu X."/>
        </authorList>
    </citation>
    <scope>NUCLEOTIDE SEQUENCE [LARGE SCALE GENOMIC DNA]</scope>
    <source>
        <strain evidence="2">Cailab_2021Rc</strain>
        <tissue evidence="2">Muscle</tissue>
    </source>
</reference>
<comment type="caution">
    <text evidence="2">The sequence shown here is derived from an EMBL/GenBank/DDBJ whole genome shotgun (WGS) entry which is preliminary data.</text>
</comment>
<gene>
    <name evidence="2" type="ORF">AAG570_011631</name>
</gene>
<proteinExistence type="predicted"/>
<organism evidence="2 3">
    <name type="scientific">Ranatra chinensis</name>
    <dbReference type="NCBI Taxonomy" id="642074"/>
    <lineage>
        <taxon>Eukaryota</taxon>
        <taxon>Metazoa</taxon>
        <taxon>Ecdysozoa</taxon>
        <taxon>Arthropoda</taxon>
        <taxon>Hexapoda</taxon>
        <taxon>Insecta</taxon>
        <taxon>Pterygota</taxon>
        <taxon>Neoptera</taxon>
        <taxon>Paraneoptera</taxon>
        <taxon>Hemiptera</taxon>
        <taxon>Heteroptera</taxon>
        <taxon>Panheteroptera</taxon>
        <taxon>Nepomorpha</taxon>
        <taxon>Nepidae</taxon>
        <taxon>Ranatrinae</taxon>
        <taxon>Ranatra</taxon>
    </lineage>
</organism>
<feature type="region of interest" description="Disordered" evidence="1">
    <location>
        <begin position="153"/>
        <end position="173"/>
    </location>
</feature>
<evidence type="ECO:0000313" key="3">
    <source>
        <dbReference type="Proteomes" id="UP001558652"/>
    </source>
</evidence>
<evidence type="ECO:0000313" key="2">
    <source>
        <dbReference type="EMBL" id="KAL1132021.1"/>
    </source>
</evidence>
<name>A0ABD0YLJ9_9HEMI</name>
<dbReference type="AlphaFoldDB" id="A0ABD0YLJ9"/>
<sequence length="173" mass="19155">MASKRRNIFHKNKTQEMIENEKLAAPGPGSTSSQVIGHLEPFPRIKTEPDSRQDLLIDLSALSTSYLLARECHQLGRFVIHSGYNTIIYGLDSVANNWGGVLSQRSSVLGIGPRCRGDLRVATAKPKSDRVGGVEFYELDRVKETASRVENIDGEIHNDVSTPRPTQEDLALQ</sequence>
<keyword evidence="3" id="KW-1185">Reference proteome</keyword>
<accession>A0ABD0YLJ9</accession>
<protein>
    <submittedName>
        <fullName evidence="2">Uncharacterized protein</fullName>
    </submittedName>
</protein>